<dbReference type="EMBL" id="CR378680">
    <property type="protein sequence ID" value="CAG23527.1"/>
    <property type="molecule type" value="Genomic_DNA"/>
</dbReference>
<dbReference type="PANTHER" id="PTHR24321">
    <property type="entry name" value="DEHYDROGENASES, SHORT CHAIN"/>
    <property type="match status" value="1"/>
</dbReference>
<evidence type="ECO:0000256" key="2">
    <source>
        <dbReference type="ARBA" id="ARBA00023002"/>
    </source>
</evidence>
<name>Q6LGQ3_PHOPR</name>
<keyword evidence="2" id="KW-0560">Oxidoreductase</keyword>
<dbReference type="HOGENOM" id="CLU_010194_1_0_6"/>
<dbReference type="Gene3D" id="3.40.50.720">
    <property type="entry name" value="NAD(P)-binding Rossmann-like Domain"/>
    <property type="match status" value="1"/>
</dbReference>
<dbReference type="PRINTS" id="PR00081">
    <property type="entry name" value="GDHRDH"/>
</dbReference>
<dbReference type="InterPro" id="IPR020904">
    <property type="entry name" value="Sc_DH/Rdtase_CS"/>
</dbReference>
<keyword evidence="4" id="KW-1185">Reference proteome</keyword>
<dbReference type="GO" id="GO:0016491">
    <property type="term" value="F:oxidoreductase activity"/>
    <property type="evidence" value="ECO:0007669"/>
    <property type="project" value="UniProtKB-KW"/>
</dbReference>
<dbReference type="InterPro" id="IPR002347">
    <property type="entry name" value="SDR_fam"/>
</dbReference>
<dbReference type="PRINTS" id="PR00080">
    <property type="entry name" value="SDRFAMILY"/>
</dbReference>
<protein>
    <submittedName>
        <fullName evidence="3">Hypothetical short chain dehydrogenase</fullName>
    </submittedName>
</protein>
<organism evidence="3 4">
    <name type="scientific">Photobacterium profundum (strain SS9)</name>
    <dbReference type="NCBI Taxonomy" id="298386"/>
    <lineage>
        <taxon>Bacteria</taxon>
        <taxon>Pseudomonadati</taxon>
        <taxon>Pseudomonadota</taxon>
        <taxon>Gammaproteobacteria</taxon>
        <taxon>Vibrionales</taxon>
        <taxon>Vibrionaceae</taxon>
        <taxon>Photobacterium</taxon>
    </lineage>
</organism>
<dbReference type="Proteomes" id="UP000000593">
    <property type="component" value="Chromosome 2"/>
</dbReference>
<dbReference type="SUPFAM" id="SSF51735">
    <property type="entry name" value="NAD(P)-binding Rossmann-fold domains"/>
    <property type="match status" value="1"/>
</dbReference>
<dbReference type="eggNOG" id="COG1028">
    <property type="taxonomic scope" value="Bacteria"/>
</dbReference>
<evidence type="ECO:0000313" key="3">
    <source>
        <dbReference type="EMBL" id="CAG23527.1"/>
    </source>
</evidence>
<gene>
    <name evidence="3" type="primary">BRA0777</name>
    <name evidence="3" type="ordered locus">PBPRB1667</name>
</gene>
<sequence length="251" mass="27187">MMKTVVITGAASGMGLAASKLFLEKHWRVLMIDANEDQGQQQCLGLQKQGYTEVYFQWCDITKASEVAQVSQFAFANFGRIDSVINNAGIWRGGELHQTQEADWDLLFDVDVKSIFLMSKYFVPHMIEQGGGTIVNTASVSGLNGDHQMAAYNAAKGAVVNLVRAMALDYGKYNIRVNNVCPAACATPMFLANPPAVIDKFNKANPLGRICTPKEVAEAMYFLASEASSSCNGINLPVSGGLELHTGQPIQ</sequence>
<comment type="similarity">
    <text evidence="1">Belongs to the short-chain dehydrogenases/reductases (SDR) family.</text>
</comment>
<dbReference type="CDD" id="cd05233">
    <property type="entry name" value="SDR_c"/>
    <property type="match status" value="1"/>
</dbReference>
<dbReference type="FunFam" id="3.40.50.720:FF:000084">
    <property type="entry name" value="Short-chain dehydrogenase reductase"/>
    <property type="match status" value="1"/>
</dbReference>
<dbReference type="STRING" id="298386.PBPRB1667"/>
<dbReference type="Pfam" id="PF13561">
    <property type="entry name" value="adh_short_C2"/>
    <property type="match status" value="1"/>
</dbReference>
<dbReference type="PROSITE" id="PS00061">
    <property type="entry name" value="ADH_SHORT"/>
    <property type="match status" value="1"/>
</dbReference>
<dbReference type="InterPro" id="IPR036291">
    <property type="entry name" value="NAD(P)-bd_dom_sf"/>
</dbReference>
<accession>Q6LGQ3</accession>
<evidence type="ECO:0000256" key="1">
    <source>
        <dbReference type="ARBA" id="ARBA00006484"/>
    </source>
</evidence>
<reference evidence="4" key="1">
    <citation type="journal article" date="2005" name="Science">
        <title>Life at depth: Photobacterium profundum genome sequence and expression analysis.</title>
        <authorList>
            <person name="Vezzi A."/>
            <person name="Campanaro S."/>
            <person name="D'Angelo M."/>
            <person name="Simonato F."/>
            <person name="Vitulo N."/>
            <person name="Lauro F.M."/>
            <person name="Cestaro A."/>
            <person name="Malacrida G."/>
            <person name="Simionati B."/>
            <person name="Cannata N."/>
            <person name="Romualdi C."/>
            <person name="Bartlett D.H."/>
            <person name="Valle G."/>
        </authorList>
    </citation>
    <scope>NUCLEOTIDE SEQUENCE [LARGE SCALE GENOMIC DNA]</scope>
    <source>
        <strain evidence="4">ATCC BAA-1253 / SS9</strain>
    </source>
</reference>
<dbReference type="PANTHER" id="PTHR24321:SF8">
    <property type="entry name" value="ESTRADIOL 17-BETA-DEHYDROGENASE 8-RELATED"/>
    <property type="match status" value="1"/>
</dbReference>
<proteinExistence type="inferred from homology"/>
<dbReference type="AlphaFoldDB" id="Q6LGQ3"/>
<dbReference type="KEGG" id="ppr:PBPRB1667"/>
<evidence type="ECO:0000313" key="4">
    <source>
        <dbReference type="Proteomes" id="UP000000593"/>
    </source>
</evidence>